<feature type="transmembrane region" description="Helical" evidence="1">
    <location>
        <begin position="58"/>
        <end position="80"/>
    </location>
</feature>
<dbReference type="InterPro" id="IPR003744">
    <property type="entry name" value="YhhQ"/>
</dbReference>
<sequence length="243" mass="27082">MLVRFFTAQQELLWLTTLLVDLGCTVILYRLFGKAGLQVAIATAIILANLSGPKLTEIFGLQTSLGVIFYSSIFFATDVLSENYGRAEANKAVRMGFAVSVIVLLMLSISLLYQPTTDPKSAAFSLSIHDSFITIVNYTPRFVFGSLLAYYVSQSFDVWAFHRIKKVTGDRWLWLRNNLSTMSSQAIDTVIYSLVAWWGIVDLQTALALGAAKYILKMGIAAIDTAFIYWARASFRRREAALS</sequence>
<feature type="transmembrane region" description="Helical" evidence="1">
    <location>
        <begin position="182"/>
        <end position="200"/>
    </location>
</feature>
<evidence type="ECO:0000313" key="3">
    <source>
        <dbReference type="Proteomes" id="UP000092695"/>
    </source>
</evidence>
<proteinExistence type="inferred from homology"/>
<keyword evidence="1" id="KW-1003">Cell membrane</keyword>
<dbReference type="KEGG" id="woc:BA177_05745"/>
<keyword evidence="1" id="KW-0812">Transmembrane</keyword>
<keyword evidence="3" id="KW-1185">Reference proteome</keyword>
<dbReference type="Proteomes" id="UP000092695">
    <property type="component" value="Chromosome"/>
</dbReference>
<comment type="function">
    <text evidence="1">Involved in the import of queuosine (Q) precursors, required for Q precursor salvage.</text>
</comment>
<comment type="subcellular location">
    <subcellularLocation>
        <location evidence="1">Cell inner membrane</location>
        <topology evidence="1">Multi-pass membrane protein</topology>
    </subcellularLocation>
</comment>
<keyword evidence="1" id="KW-0997">Cell inner membrane</keyword>
<dbReference type="PANTHER" id="PTHR34300">
    <property type="entry name" value="QUEUOSINE PRECURSOR TRANSPORTER-RELATED"/>
    <property type="match status" value="1"/>
</dbReference>
<dbReference type="STRING" id="1548547.BA177_05745"/>
<gene>
    <name evidence="2" type="ORF">BA177_05745</name>
</gene>
<keyword evidence="1" id="KW-0813">Transport</keyword>
<feature type="transmembrane region" description="Helical" evidence="1">
    <location>
        <begin position="92"/>
        <end position="113"/>
    </location>
</feature>
<feature type="transmembrane region" description="Helical" evidence="1">
    <location>
        <begin position="36"/>
        <end position="52"/>
    </location>
</feature>
<dbReference type="NCBIfam" id="TIGR00697">
    <property type="entry name" value="queuosine precursor transporter"/>
    <property type="match status" value="1"/>
</dbReference>
<evidence type="ECO:0000256" key="1">
    <source>
        <dbReference type="HAMAP-Rule" id="MF_02088"/>
    </source>
</evidence>
<dbReference type="AlphaFoldDB" id="A0A193LKU4"/>
<keyword evidence="1" id="KW-0472">Membrane</keyword>
<protein>
    <recommendedName>
        <fullName evidence="1">Probable queuosine precursor transporter</fullName>
        <shortName evidence="1">Q precursor transporter</shortName>
    </recommendedName>
</protein>
<name>A0A193LKU4_9GAMM</name>
<dbReference type="EMBL" id="CP016268">
    <property type="protein sequence ID" value="ANO53033.1"/>
    <property type="molecule type" value="Genomic_DNA"/>
</dbReference>
<dbReference type="HAMAP" id="MF_02088">
    <property type="entry name" value="Q_prec_transport"/>
    <property type="match status" value="1"/>
</dbReference>
<keyword evidence="1" id="KW-1133">Transmembrane helix</keyword>
<feature type="transmembrane region" description="Helical" evidence="1">
    <location>
        <begin position="142"/>
        <end position="161"/>
    </location>
</feature>
<organism evidence="2 3">
    <name type="scientific">Woeseia oceani</name>
    <dbReference type="NCBI Taxonomy" id="1548547"/>
    <lineage>
        <taxon>Bacteria</taxon>
        <taxon>Pseudomonadati</taxon>
        <taxon>Pseudomonadota</taxon>
        <taxon>Gammaproteobacteria</taxon>
        <taxon>Woeseiales</taxon>
        <taxon>Woeseiaceae</taxon>
        <taxon>Woeseia</taxon>
    </lineage>
</organism>
<dbReference type="Pfam" id="PF02592">
    <property type="entry name" value="Vut_1"/>
    <property type="match status" value="1"/>
</dbReference>
<comment type="similarity">
    <text evidence="1">Belongs to the vitamin uptake transporter (VUT/ECF) (TC 2.A.88) family. Q precursor transporter subfamily.</text>
</comment>
<reference evidence="2 3" key="1">
    <citation type="submission" date="2016-06" db="EMBL/GenBank/DDBJ databases">
        <title>Complete genome sequence of a deep-branching marine Gamma Proteobacterium Woeseia oceani type strain XK5.</title>
        <authorList>
            <person name="Mu D."/>
            <person name="Du Z."/>
        </authorList>
    </citation>
    <scope>NUCLEOTIDE SEQUENCE [LARGE SCALE GENOMIC DNA]</scope>
    <source>
        <strain evidence="2 3">XK5</strain>
    </source>
</reference>
<dbReference type="GO" id="GO:0022857">
    <property type="term" value="F:transmembrane transporter activity"/>
    <property type="evidence" value="ECO:0007669"/>
    <property type="project" value="UniProtKB-UniRule"/>
</dbReference>
<feature type="transmembrane region" description="Helical" evidence="1">
    <location>
        <begin position="206"/>
        <end position="230"/>
    </location>
</feature>
<accession>A0A193LKU4</accession>
<dbReference type="GO" id="GO:0005886">
    <property type="term" value="C:plasma membrane"/>
    <property type="evidence" value="ECO:0007669"/>
    <property type="project" value="UniProtKB-SubCell"/>
</dbReference>
<dbReference type="PANTHER" id="PTHR34300:SF2">
    <property type="entry name" value="QUEUOSINE PRECURSOR TRANSPORTER-RELATED"/>
    <property type="match status" value="1"/>
</dbReference>
<evidence type="ECO:0000313" key="2">
    <source>
        <dbReference type="EMBL" id="ANO53033.1"/>
    </source>
</evidence>